<proteinExistence type="inferred from homology"/>
<feature type="chain" id="PRO_5047139994" evidence="3">
    <location>
        <begin position="35"/>
        <end position="491"/>
    </location>
</feature>
<feature type="signal peptide" evidence="3">
    <location>
        <begin position="1"/>
        <end position="34"/>
    </location>
</feature>
<dbReference type="InterPro" id="IPR012338">
    <property type="entry name" value="Beta-lactam/transpept-like"/>
</dbReference>
<dbReference type="EMBL" id="JAVDXT010000003">
    <property type="protein sequence ID" value="MDR7378494.1"/>
    <property type="molecule type" value="Genomic_DNA"/>
</dbReference>
<dbReference type="PRINTS" id="PR00922">
    <property type="entry name" value="DADACBPTASE3"/>
</dbReference>
<keyword evidence="3" id="KW-0732">Signal</keyword>
<dbReference type="PANTHER" id="PTHR30023:SF0">
    <property type="entry name" value="PENICILLIN-SENSITIVE CARBOXYPEPTIDASE A"/>
    <property type="match status" value="1"/>
</dbReference>
<dbReference type="Gene3D" id="3.40.710.10">
    <property type="entry name" value="DD-peptidase/beta-lactamase superfamily"/>
    <property type="match status" value="2"/>
</dbReference>
<keyword evidence="2 4" id="KW-0378">Hydrolase</keyword>
<dbReference type="Gene3D" id="3.50.80.20">
    <property type="entry name" value="D-Ala-D-Ala carboxypeptidase C, peptidase S13"/>
    <property type="match status" value="1"/>
</dbReference>
<comment type="caution">
    <text evidence="4">The sequence shown here is derived from an EMBL/GenBank/DDBJ whole genome shotgun (WGS) entry which is preliminary data.</text>
</comment>
<dbReference type="SUPFAM" id="SSF56601">
    <property type="entry name" value="beta-lactamase/transpeptidase-like"/>
    <property type="match status" value="1"/>
</dbReference>
<keyword evidence="4" id="KW-0121">Carboxypeptidase</keyword>
<sequence length="491" mass="52025">MTHSTPHRTHTTRFWPRLGALALGLACCAGNTLAQRLPPEVAAALARAKVPPSAVSLLVTKADGAGPPRLNHRANVLVNPASVMKLVTTYAALDTLGADYTWKTRFYADGPVRGGVLAGNLYIRGGGDPKLVLERIDPAFQALRALGVHKVRGDIVLDHGIFEPVERNPADFDGQALSPYNTAPDGLLVNFKSLIFSFTPEPDGKTAFIKTEPPIAGVQIDTRVPLSTASCGDWRSELGADFADPDRVQFLGRYPAACGERSWPVAYVDPASYARRVLQAMFTNAGGEFSGKVRDGSTPADARWLMDAPSLPLGDLIADINKFSNNVMAQQLFLTLGLQGGRPGNLAASRAAVAAWWPAAIGKDVPAPTLENGSGLSRDERTSARALGQLLRRAASHPQGAVFAQSLSIAGVDGTTQRMRDRGLAPEALGNARLKTGTLRDVASVAGYATGRSGQRYVVVGIVNHPLAAAARPALDALVEWTVKDQAAKPN</sequence>
<organism evidence="4 5">
    <name type="scientific">Rhodoferax ferrireducens</name>
    <dbReference type="NCBI Taxonomy" id="192843"/>
    <lineage>
        <taxon>Bacteria</taxon>
        <taxon>Pseudomonadati</taxon>
        <taxon>Pseudomonadota</taxon>
        <taxon>Betaproteobacteria</taxon>
        <taxon>Burkholderiales</taxon>
        <taxon>Comamonadaceae</taxon>
        <taxon>Rhodoferax</taxon>
    </lineage>
</organism>
<accession>A0ABU2CAY1</accession>
<reference evidence="4 5" key="1">
    <citation type="submission" date="2023-07" db="EMBL/GenBank/DDBJ databases">
        <title>Sorghum-associated microbial communities from plants grown in Nebraska, USA.</title>
        <authorList>
            <person name="Schachtman D."/>
        </authorList>
    </citation>
    <scope>NUCLEOTIDE SEQUENCE [LARGE SCALE GENOMIC DNA]</scope>
    <source>
        <strain evidence="4 5">BE313</strain>
    </source>
</reference>
<dbReference type="Pfam" id="PF02113">
    <property type="entry name" value="Peptidase_S13"/>
    <property type="match status" value="1"/>
</dbReference>
<dbReference type="InterPro" id="IPR000667">
    <property type="entry name" value="Peptidase_S13"/>
</dbReference>
<dbReference type="EC" id="3.4.16.4" evidence="4"/>
<dbReference type="PANTHER" id="PTHR30023">
    <property type="entry name" value="D-ALANYL-D-ALANINE CARBOXYPEPTIDASE"/>
    <property type="match status" value="1"/>
</dbReference>
<dbReference type="GO" id="GO:0009002">
    <property type="term" value="F:serine-type D-Ala-D-Ala carboxypeptidase activity"/>
    <property type="evidence" value="ECO:0007669"/>
    <property type="project" value="UniProtKB-EC"/>
</dbReference>
<keyword evidence="5" id="KW-1185">Reference proteome</keyword>
<dbReference type="EC" id="3.4.21.-" evidence="4"/>
<protein>
    <submittedName>
        <fullName evidence="4">D-alanyl-D-alanine carboxypeptidase/D-alanyl-D-alanine-endopeptidase (Penicillin-binding protein 4)</fullName>
        <ecNumber evidence="4">3.4.16.4</ecNumber>
        <ecNumber evidence="4">3.4.21.-</ecNumber>
    </submittedName>
</protein>
<evidence type="ECO:0000313" key="5">
    <source>
        <dbReference type="Proteomes" id="UP001180487"/>
    </source>
</evidence>
<comment type="similarity">
    <text evidence="1">Belongs to the peptidase S13 family.</text>
</comment>
<dbReference type="NCBIfam" id="TIGR00666">
    <property type="entry name" value="PBP4"/>
    <property type="match status" value="1"/>
</dbReference>
<evidence type="ECO:0000256" key="2">
    <source>
        <dbReference type="ARBA" id="ARBA00022801"/>
    </source>
</evidence>
<keyword evidence="4" id="KW-0645">Protease</keyword>
<evidence type="ECO:0000256" key="1">
    <source>
        <dbReference type="ARBA" id="ARBA00006096"/>
    </source>
</evidence>
<dbReference type="RefSeq" id="WP_310374694.1">
    <property type="nucleotide sequence ID" value="NZ_JAVDXT010000003.1"/>
</dbReference>
<gene>
    <name evidence="4" type="ORF">J2X19_003188</name>
</gene>
<evidence type="ECO:0000313" key="4">
    <source>
        <dbReference type="EMBL" id="MDR7378494.1"/>
    </source>
</evidence>
<dbReference type="Proteomes" id="UP001180487">
    <property type="component" value="Unassembled WGS sequence"/>
</dbReference>
<evidence type="ECO:0000256" key="3">
    <source>
        <dbReference type="SAM" id="SignalP"/>
    </source>
</evidence>
<name>A0ABU2CAY1_9BURK</name>